<evidence type="ECO:0000313" key="2">
    <source>
        <dbReference type="Proteomes" id="UP000238479"/>
    </source>
</evidence>
<accession>A0A2P6PPD9</accession>
<dbReference type="EMBL" id="PDCK01000044">
    <property type="protein sequence ID" value="PRQ23797.1"/>
    <property type="molecule type" value="Genomic_DNA"/>
</dbReference>
<evidence type="ECO:0000313" key="1">
    <source>
        <dbReference type="EMBL" id="PRQ23797.1"/>
    </source>
</evidence>
<reference evidence="1 2" key="1">
    <citation type="journal article" date="2018" name="Nat. Genet.">
        <title>The Rosa genome provides new insights in the design of modern roses.</title>
        <authorList>
            <person name="Bendahmane M."/>
        </authorList>
    </citation>
    <scope>NUCLEOTIDE SEQUENCE [LARGE SCALE GENOMIC DNA]</scope>
    <source>
        <strain evidence="2">cv. Old Blush</strain>
    </source>
</reference>
<dbReference type="Gramene" id="PRQ23797">
    <property type="protein sequence ID" value="PRQ23797"/>
    <property type="gene ID" value="RchiOBHm_Chr6g0265341"/>
</dbReference>
<gene>
    <name evidence="1" type="ORF">RchiOBHm_Chr6g0265341</name>
</gene>
<dbReference type="Proteomes" id="UP000238479">
    <property type="component" value="Chromosome 6"/>
</dbReference>
<name>A0A2P6PPD9_ROSCH</name>
<sequence length="42" mass="5160">MKFLEKVSCWDSFDRIQIRIRKVNGDEIQLRGIGFYLEKKLW</sequence>
<organism evidence="1 2">
    <name type="scientific">Rosa chinensis</name>
    <name type="common">China rose</name>
    <dbReference type="NCBI Taxonomy" id="74649"/>
    <lineage>
        <taxon>Eukaryota</taxon>
        <taxon>Viridiplantae</taxon>
        <taxon>Streptophyta</taxon>
        <taxon>Embryophyta</taxon>
        <taxon>Tracheophyta</taxon>
        <taxon>Spermatophyta</taxon>
        <taxon>Magnoliopsida</taxon>
        <taxon>eudicotyledons</taxon>
        <taxon>Gunneridae</taxon>
        <taxon>Pentapetalae</taxon>
        <taxon>rosids</taxon>
        <taxon>fabids</taxon>
        <taxon>Rosales</taxon>
        <taxon>Rosaceae</taxon>
        <taxon>Rosoideae</taxon>
        <taxon>Rosoideae incertae sedis</taxon>
        <taxon>Rosa</taxon>
    </lineage>
</organism>
<keyword evidence="2" id="KW-1185">Reference proteome</keyword>
<comment type="caution">
    <text evidence="1">The sequence shown here is derived from an EMBL/GenBank/DDBJ whole genome shotgun (WGS) entry which is preliminary data.</text>
</comment>
<dbReference type="AlphaFoldDB" id="A0A2P6PPD9"/>
<protein>
    <submittedName>
        <fullName evidence="1">Uncharacterized protein</fullName>
    </submittedName>
</protein>
<proteinExistence type="predicted"/>